<evidence type="ECO:0000256" key="2">
    <source>
        <dbReference type="SAM" id="Phobius"/>
    </source>
</evidence>
<reference evidence="4 5" key="1">
    <citation type="journal article" date="2018" name="G3 (Bethesda)">
        <title>A High-Quality Reference Genome for the Invasive Mosquitofish Gambusia affinis Using a Chicago Library.</title>
        <authorList>
            <person name="Hoffberg S.L."/>
            <person name="Troendle N.J."/>
            <person name="Glenn T.C."/>
            <person name="Mahmud O."/>
            <person name="Louha S."/>
            <person name="Chalopin D."/>
            <person name="Bennetzen J.L."/>
            <person name="Mauricio R."/>
        </authorList>
    </citation>
    <scope>NUCLEOTIDE SEQUENCE [LARGE SCALE GENOMIC DNA]</scope>
    <source>
        <strain evidence="4">NE01/NJP1002.9</strain>
        <tissue evidence="4">Muscle</tissue>
    </source>
</reference>
<accession>A0A315WCA6</accession>
<comment type="caution">
    <text evidence="4">The sequence shown here is derived from an EMBL/GenBank/DDBJ whole genome shotgun (WGS) entry which is preliminary data.</text>
</comment>
<feature type="signal peptide" evidence="3">
    <location>
        <begin position="1"/>
        <end position="24"/>
    </location>
</feature>
<dbReference type="EMBL" id="NHOQ01000034">
    <property type="protein sequence ID" value="PWA33675.1"/>
    <property type="molecule type" value="Genomic_DNA"/>
</dbReference>
<evidence type="ECO:0000256" key="3">
    <source>
        <dbReference type="SAM" id="SignalP"/>
    </source>
</evidence>
<proteinExistence type="predicted"/>
<evidence type="ECO:0000256" key="1">
    <source>
        <dbReference type="SAM" id="MobiDB-lite"/>
    </source>
</evidence>
<dbReference type="AlphaFoldDB" id="A0A315WCA6"/>
<keyword evidence="2" id="KW-0812">Transmembrane</keyword>
<protein>
    <recommendedName>
        <fullName evidence="6">Transmembrane protein 158 (gene/pseudogene)</fullName>
    </recommendedName>
</protein>
<evidence type="ECO:0000313" key="4">
    <source>
        <dbReference type="EMBL" id="PWA33675.1"/>
    </source>
</evidence>
<organism evidence="4 5">
    <name type="scientific">Gambusia affinis</name>
    <name type="common">Western mosquitofish</name>
    <name type="synonym">Heterandria affinis</name>
    <dbReference type="NCBI Taxonomy" id="33528"/>
    <lineage>
        <taxon>Eukaryota</taxon>
        <taxon>Metazoa</taxon>
        <taxon>Chordata</taxon>
        <taxon>Craniata</taxon>
        <taxon>Vertebrata</taxon>
        <taxon>Euteleostomi</taxon>
        <taxon>Actinopterygii</taxon>
        <taxon>Neopterygii</taxon>
        <taxon>Teleostei</taxon>
        <taxon>Neoteleostei</taxon>
        <taxon>Acanthomorphata</taxon>
        <taxon>Ovalentaria</taxon>
        <taxon>Atherinomorphae</taxon>
        <taxon>Cyprinodontiformes</taxon>
        <taxon>Poeciliidae</taxon>
        <taxon>Poeciliinae</taxon>
        <taxon>Gambusia</taxon>
    </lineage>
</organism>
<keyword evidence="5" id="KW-1185">Reference proteome</keyword>
<feature type="region of interest" description="Disordered" evidence="1">
    <location>
        <begin position="472"/>
        <end position="496"/>
    </location>
</feature>
<sequence length="496" mass="53533">MLNSSPTLLLALTAVAALLSPCRGWSDEDFLLPPINSSNRFLANLEVDVRFSKRSVEESDASPEASPLQSLAPAQSQCNVTVHRLLPTSLVARWDSSFGFQCDVLVYTTNNHGRAFFSASFNRAISPVVIEHLGVTGGQQEMRLCVGCGMSRYRRFGQGRSRGQQSGDQVAFCCVDFSLDELKGDKSWRLNRKPIESTLVACFMTLVIIVWSVAALIWPVPIIAGFLPNALIKPFPIGCGGQDGTVLGVPSVGLVGDLGLPVFEANAGACLVHPVSVHHHVIDAQPDLLLRPDTLANVAVKLVVLVCRQRGAQAASLGNAVIVGCVEATAKCLPEAVLNNRREAVHAEALRRKEENFFFFLNDSLCSFCRFCTSMSAEMKLFFTSFSKSSSSLTASCCTSSSENLLMFTSVSVRRSSSSAALRDLSPGVITHAHTEPKLLARKAPRFLLAVAATHCPRSRDCCAGCPQRAWTSPTGRDSALPPHRVSPASFPRSPQ</sequence>
<dbReference type="STRING" id="33528.ENSGAFP00000003393"/>
<keyword evidence="3" id="KW-0732">Signal</keyword>
<feature type="transmembrane region" description="Helical" evidence="2">
    <location>
        <begin position="203"/>
        <end position="227"/>
    </location>
</feature>
<feature type="chain" id="PRO_5016410333" description="Transmembrane protein 158 (gene/pseudogene)" evidence="3">
    <location>
        <begin position="25"/>
        <end position="496"/>
    </location>
</feature>
<name>A0A315WCA6_GAMAF</name>
<gene>
    <name evidence="4" type="ORF">CCH79_00007521</name>
</gene>
<evidence type="ECO:0008006" key="6">
    <source>
        <dbReference type="Google" id="ProtNLM"/>
    </source>
</evidence>
<dbReference type="Proteomes" id="UP000250572">
    <property type="component" value="Unassembled WGS sequence"/>
</dbReference>
<dbReference type="InterPro" id="IPR038962">
    <property type="entry name" value="TMEM158"/>
</dbReference>
<keyword evidence="2" id="KW-0472">Membrane</keyword>
<keyword evidence="2" id="KW-1133">Transmembrane helix</keyword>
<dbReference type="PANTHER" id="PTHR38324:SF1">
    <property type="entry name" value="TRANSMEMBRANE PROTEIN 158"/>
    <property type="match status" value="1"/>
</dbReference>
<dbReference type="PANTHER" id="PTHR38324">
    <property type="entry name" value="TRANSMEMBRANE PROTEIN 158"/>
    <property type="match status" value="1"/>
</dbReference>
<evidence type="ECO:0000313" key="5">
    <source>
        <dbReference type="Proteomes" id="UP000250572"/>
    </source>
</evidence>